<proteinExistence type="predicted"/>
<gene>
    <name evidence="1" type="ORF">NEZAVI_LOCUS15463</name>
</gene>
<dbReference type="Proteomes" id="UP001152798">
    <property type="component" value="Chromosome 7"/>
</dbReference>
<keyword evidence="2" id="KW-1185">Reference proteome</keyword>
<reference evidence="1" key="1">
    <citation type="submission" date="2022-01" db="EMBL/GenBank/DDBJ databases">
        <authorList>
            <person name="King R."/>
        </authorList>
    </citation>
    <scope>NUCLEOTIDE SEQUENCE</scope>
</reference>
<accession>A0A9P0MWP9</accession>
<evidence type="ECO:0000313" key="1">
    <source>
        <dbReference type="EMBL" id="CAH1407830.1"/>
    </source>
</evidence>
<dbReference type="AlphaFoldDB" id="A0A9P0MWP9"/>
<evidence type="ECO:0000313" key="2">
    <source>
        <dbReference type="Proteomes" id="UP001152798"/>
    </source>
</evidence>
<protein>
    <submittedName>
        <fullName evidence="1">Uncharacterized protein</fullName>
    </submittedName>
</protein>
<sequence length="165" mass="18541">MISLRTNPVCRGRKQVLLGVSSSPFKTFFFSTGRPSILINQRTRIGGLLKGSLPQRDEGVCNTGNLRFEVPLRTPEGSRFLLPGCGAMSRKPDFSQPDRYRSTSYHIAYTHNILLHSNQVPEHEDDGVTKDVNGLAGDWMLQLFIASCYRTVFFSSGSKRIHYLC</sequence>
<name>A0A9P0MWP9_NEZVI</name>
<dbReference type="EMBL" id="OV725083">
    <property type="protein sequence ID" value="CAH1407830.1"/>
    <property type="molecule type" value="Genomic_DNA"/>
</dbReference>
<organism evidence="1 2">
    <name type="scientific">Nezara viridula</name>
    <name type="common">Southern green stink bug</name>
    <name type="synonym">Cimex viridulus</name>
    <dbReference type="NCBI Taxonomy" id="85310"/>
    <lineage>
        <taxon>Eukaryota</taxon>
        <taxon>Metazoa</taxon>
        <taxon>Ecdysozoa</taxon>
        <taxon>Arthropoda</taxon>
        <taxon>Hexapoda</taxon>
        <taxon>Insecta</taxon>
        <taxon>Pterygota</taxon>
        <taxon>Neoptera</taxon>
        <taxon>Paraneoptera</taxon>
        <taxon>Hemiptera</taxon>
        <taxon>Heteroptera</taxon>
        <taxon>Panheteroptera</taxon>
        <taxon>Pentatomomorpha</taxon>
        <taxon>Pentatomoidea</taxon>
        <taxon>Pentatomidae</taxon>
        <taxon>Pentatominae</taxon>
        <taxon>Nezara</taxon>
    </lineage>
</organism>